<reference evidence="1 2" key="2">
    <citation type="journal article" date="2013" name="Genome Announc.">
        <title>Genome Sequence of Growth-Improving Paenibacillus mucilaginosus Strain KNP414.</title>
        <authorList>
            <person name="Lu J.J."/>
            <person name="Wang J.F."/>
            <person name="Hu X.F."/>
        </authorList>
    </citation>
    <scope>NUCLEOTIDE SEQUENCE [LARGE SCALE GENOMIC DNA]</scope>
    <source>
        <strain evidence="1 2">KNP414</strain>
    </source>
</reference>
<evidence type="ECO:0000313" key="1">
    <source>
        <dbReference type="EMBL" id="AEI45546.1"/>
    </source>
</evidence>
<protein>
    <submittedName>
        <fullName evidence="1">Uncharacterized protein</fullName>
    </submittedName>
</protein>
<name>F8FKF3_PAEMK</name>
<dbReference type="KEGG" id="pms:KNP414_07034"/>
<sequence>MILVFLCGSAAAFFEKNGMYFHYTEGGLYRHDPIMKVS</sequence>
<organism evidence="1 2">
    <name type="scientific">Paenibacillus mucilaginosus (strain KNP414)</name>
    <dbReference type="NCBI Taxonomy" id="1036673"/>
    <lineage>
        <taxon>Bacteria</taxon>
        <taxon>Bacillati</taxon>
        <taxon>Bacillota</taxon>
        <taxon>Bacilli</taxon>
        <taxon>Bacillales</taxon>
        <taxon>Paenibacillaceae</taxon>
        <taxon>Paenibacillus</taxon>
    </lineage>
</organism>
<dbReference type="EMBL" id="CP002869">
    <property type="protein sequence ID" value="AEI45546.1"/>
    <property type="molecule type" value="Genomic_DNA"/>
</dbReference>
<dbReference type="HOGENOM" id="CLU_3330994_0_0_9"/>
<evidence type="ECO:0000313" key="2">
    <source>
        <dbReference type="Proteomes" id="UP000006620"/>
    </source>
</evidence>
<dbReference type="AlphaFoldDB" id="F8FKF3"/>
<reference evidence="2" key="1">
    <citation type="submission" date="2011-06" db="EMBL/GenBank/DDBJ databases">
        <title>Complete genome sequence of Paenibacillus mucilaginosus KNP414.</title>
        <authorList>
            <person name="Wang J."/>
            <person name="Hu S."/>
            <person name="Hu X."/>
            <person name="Zhang B."/>
            <person name="Dong D."/>
            <person name="Zhang S."/>
            <person name="Zhao K."/>
            <person name="Wu D."/>
        </authorList>
    </citation>
    <scope>NUCLEOTIDE SEQUENCE [LARGE SCALE GENOMIC DNA]</scope>
    <source>
        <strain evidence="2">KNP414</strain>
    </source>
</reference>
<proteinExistence type="predicted"/>
<dbReference type="Proteomes" id="UP000006620">
    <property type="component" value="Chromosome"/>
</dbReference>
<gene>
    <name evidence="1" type="ordered locus">KNP414_07034</name>
</gene>
<accession>F8FKF3</accession>